<keyword evidence="2" id="KW-0472">Membrane</keyword>
<reference evidence="3" key="1">
    <citation type="journal article" date="2021" name="PeerJ">
        <title>Extensive microbial diversity within the chicken gut microbiome revealed by metagenomics and culture.</title>
        <authorList>
            <person name="Gilroy R."/>
            <person name="Ravi A."/>
            <person name="Getino M."/>
            <person name="Pursley I."/>
            <person name="Horton D.L."/>
            <person name="Alikhan N.F."/>
            <person name="Baker D."/>
            <person name="Gharbi K."/>
            <person name="Hall N."/>
            <person name="Watson M."/>
            <person name="Adriaenssens E.M."/>
            <person name="Foster-Nyarko E."/>
            <person name="Jarju S."/>
            <person name="Secka A."/>
            <person name="Antonio M."/>
            <person name="Oren A."/>
            <person name="Chaudhuri R.R."/>
            <person name="La Ragione R."/>
            <person name="Hildebrand F."/>
            <person name="Pallen M.J."/>
        </authorList>
    </citation>
    <scope>NUCLEOTIDE SEQUENCE</scope>
    <source>
        <strain evidence="3">ChiSjej1B19-5720</strain>
    </source>
</reference>
<accession>A0A9D2RVL5</accession>
<feature type="compositionally biased region" description="Basic and acidic residues" evidence="1">
    <location>
        <begin position="132"/>
        <end position="142"/>
    </location>
</feature>
<dbReference type="Proteomes" id="UP000823842">
    <property type="component" value="Unassembled WGS sequence"/>
</dbReference>
<feature type="region of interest" description="Disordered" evidence="1">
    <location>
        <begin position="132"/>
        <end position="163"/>
    </location>
</feature>
<name>A0A9D2RVL5_9FIRM</name>
<organism evidence="3 4">
    <name type="scientific">Candidatus Blautia faecavium</name>
    <dbReference type="NCBI Taxonomy" id="2838487"/>
    <lineage>
        <taxon>Bacteria</taxon>
        <taxon>Bacillati</taxon>
        <taxon>Bacillota</taxon>
        <taxon>Clostridia</taxon>
        <taxon>Lachnospirales</taxon>
        <taxon>Lachnospiraceae</taxon>
        <taxon>Blautia</taxon>
    </lineage>
</organism>
<comment type="caution">
    <text evidence="3">The sequence shown here is derived from an EMBL/GenBank/DDBJ whole genome shotgun (WGS) entry which is preliminary data.</text>
</comment>
<feature type="transmembrane region" description="Helical" evidence="2">
    <location>
        <begin position="48"/>
        <end position="66"/>
    </location>
</feature>
<dbReference type="NCBIfam" id="TIGR02893">
    <property type="entry name" value="spore_yabQ"/>
    <property type="match status" value="1"/>
</dbReference>
<gene>
    <name evidence="3" type="ORF">IAA06_05940</name>
</gene>
<evidence type="ECO:0000313" key="3">
    <source>
        <dbReference type="EMBL" id="HJB28317.1"/>
    </source>
</evidence>
<keyword evidence="2" id="KW-0812">Transmembrane</keyword>
<evidence type="ECO:0000256" key="2">
    <source>
        <dbReference type="SAM" id="Phobius"/>
    </source>
</evidence>
<feature type="transmembrane region" description="Helical" evidence="2">
    <location>
        <begin position="7"/>
        <end position="28"/>
    </location>
</feature>
<sequence>MSTYIRYETLLFFQSLCTGALLLLFYDLLRAFRAVVRHGGWWTAAEDLLYWVGVSIFGFAYVYQANQGILRSFLLLGLLLGAWICRFTITPLFLKLWIIILGIPVFIVKISIKRLLFLRERGKILLRSMEKSVSRREKDRILPRKRSKQVEKKKKKQQKKNSE</sequence>
<keyword evidence="2" id="KW-1133">Transmembrane helix</keyword>
<evidence type="ECO:0000313" key="4">
    <source>
        <dbReference type="Proteomes" id="UP000823842"/>
    </source>
</evidence>
<evidence type="ECO:0000256" key="1">
    <source>
        <dbReference type="SAM" id="MobiDB-lite"/>
    </source>
</evidence>
<dbReference type="AlphaFoldDB" id="A0A9D2RVL5"/>
<feature type="transmembrane region" description="Helical" evidence="2">
    <location>
        <begin position="96"/>
        <end position="117"/>
    </location>
</feature>
<feature type="transmembrane region" description="Helical" evidence="2">
    <location>
        <begin position="73"/>
        <end position="90"/>
    </location>
</feature>
<protein>
    <submittedName>
        <fullName evidence="3">Spore cortex biosynthesis protein YabQ</fullName>
    </submittedName>
</protein>
<reference evidence="3" key="2">
    <citation type="submission" date="2021-04" db="EMBL/GenBank/DDBJ databases">
        <authorList>
            <person name="Gilroy R."/>
        </authorList>
    </citation>
    <scope>NUCLEOTIDE SEQUENCE</scope>
    <source>
        <strain evidence="3">ChiSjej1B19-5720</strain>
    </source>
</reference>
<dbReference type="InterPro" id="IPR019074">
    <property type="entry name" value="YabQ"/>
</dbReference>
<dbReference type="EMBL" id="DWYZ01000112">
    <property type="protein sequence ID" value="HJB28317.1"/>
    <property type="molecule type" value="Genomic_DNA"/>
</dbReference>
<dbReference type="Pfam" id="PF09578">
    <property type="entry name" value="Spore_YabQ"/>
    <property type="match status" value="1"/>
</dbReference>
<proteinExistence type="predicted"/>
<feature type="compositionally biased region" description="Basic residues" evidence="1">
    <location>
        <begin position="143"/>
        <end position="163"/>
    </location>
</feature>